<reference evidence="1 2" key="1">
    <citation type="submission" date="2018-06" db="EMBL/GenBank/DDBJ databases">
        <title>Freshwater and sediment microbial communities from various areas in North America, analyzing microbe dynamics in response to fracking.</title>
        <authorList>
            <person name="Lamendella R."/>
        </authorList>
    </citation>
    <scope>NUCLEOTIDE SEQUENCE [LARGE SCALE GENOMIC DNA]</scope>
    <source>
        <strain evidence="1 2">17</strain>
    </source>
</reference>
<evidence type="ECO:0000313" key="2">
    <source>
        <dbReference type="Proteomes" id="UP000249422"/>
    </source>
</evidence>
<protein>
    <submittedName>
        <fullName evidence="1">Uncharacterized protein</fullName>
    </submittedName>
</protein>
<organism evidence="1 2">
    <name type="scientific">Aeromonas salmonicida</name>
    <dbReference type="NCBI Taxonomy" id="645"/>
    <lineage>
        <taxon>Bacteria</taxon>
        <taxon>Pseudomonadati</taxon>
        <taxon>Pseudomonadota</taxon>
        <taxon>Gammaproteobacteria</taxon>
        <taxon>Aeromonadales</taxon>
        <taxon>Aeromonadaceae</taxon>
        <taxon>Aeromonas</taxon>
    </lineage>
</organism>
<comment type="caution">
    <text evidence="1">The sequence shown here is derived from an EMBL/GenBank/DDBJ whole genome shotgun (WGS) entry which is preliminary data.</text>
</comment>
<proteinExistence type="predicted"/>
<evidence type="ECO:0000313" key="1">
    <source>
        <dbReference type="EMBL" id="RAJ04840.1"/>
    </source>
</evidence>
<dbReference type="AlphaFoldDB" id="A0AAX1PI66"/>
<sequence length="32" mass="3440">MPPILTRQADTGACTLPMQQERVIALTSLRGA</sequence>
<gene>
    <name evidence="1" type="ORF">DEU50_1078</name>
</gene>
<dbReference type="Proteomes" id="UP000249422">
    <property type="component" value="Unassembled WGS sequence"/>
</dbReference>
<name>A0AAX1PI66_AERSA</name>
<accession>A0AAX1PI66</accession>
<dbReference type="EMBL" id="QLLM01000007">
    <property type="protein sequence ID" value="RAJ04840.1"/>
    <property type="molecule type" value="Genomic_DNA"/>
</dbReference>